<dbReference type="PANTHER" id="PTHR48098:SF1">
    <property type="entry name" value="DIACYLGLYCEROL ACYLTRANSFERASE_MYCOLYLTRANSFERASE AG85A"/>
    <property type="match status" value="1"/>
</dbReference>
<name>A0ABT1RY98_9FIRM</name>
<dbReference type="GeneID" id="90531311"/>
<protein>
    <submittedName>
        <fullName evidence="1">Esterase family protein</fullName>
    </submittedName>
</protein>
<gene>
    <name evidence="1" type="ORF">NE695_06965</name>
</gene>
<keyword evidence="2" id="KW-1185">Reference proteome</keyword>
<dbReference type="SUPFAM" id="SSF53474">
    <property type="entry name" value="alpha/beta-Hydrolases"/>
    <property type="match status" value="1"/>
</dbReference>
<dbReference type="PANTHER" id="PTHR48098">
    <property type="entry name" value="ENTEROCHELIN ESTERASE-RELATED"/>
    <property type="match status" value="1"/>
</dbReference>
<dbReference type="EMBL" id="JANFZH010000012">
    <property type="protein sequence ID" value="MCQ4839651.1"/>
    <property type="molecule type" value="Genomic_DNA"/>
</dbReference>
<dbReference type="RefSeq" id="WP_066860885.1">
    <property type="nucleotide sequence ID" value="NZ_CABKVV010000010.1"/>
</dbReference>
<dbReference type="Gene3D" id="3.40.50.1820">
    <property type="entry name" value="alpha/beta hydrolase"/>
    <property type="match status" value="1"/>
</dbReference>
<accession>A0ABT1RY98</accession>
<dbReference type="InterPro" id="IPR050583">
    <property type="entry name" value="Mycobacterial_A85_antigen"/>
</dbReference>
<proteinExistence type="predicted"/>
<dbReference type="InterPro" id="IPR000801">
    <property type="entry name" value="Esterase-like"/>
</dbReference>
<dbReference type="Pfam" id="PF00756">
    <property type="entry name" value="Esterase"/>
    <property type="match status" value="1"/>
</dbReference>
<evidence type="ECO:0000313" key="2">
    <source>
        <dbReference type="Proteomes" id="UP001524473"/>
    </source>
</evidence>
<reference evidence="1 2" key="1">
    <citation type="submission" date="2022-06" db="EMBL/GenBank/DDBJ databases">
        <title>Isolation of gut microbiota from human fecal samples.</title>
        <authorList>
            <person name="Pamer E.G."/>
            <person name="Barat B."/>
            <person name="Waligurski E."/>
            <person name="Medina S."/>
            <person name="Paddock L."/>
            <person name="Mostad J."/>
        </authorList>
    </citation>
    <scope>NUCLEOTIDE SEQUENCE [LARGE SCALE GENOMIC DNA]</scope>
    <source>
        <strain evidence="1 2">DFI.9.73</strain>
    </source>
</reference>
<dbReference type="Proteomes" id="UP001524473">
    <property type="component" value="Unassembled WGS sequence"/>
</dbReference>
<sequence length="273" mass="30747">MACFELSLKSEALGGQTSISVILPIFEGFDREIPEGEKFQTLWLLHGGGGDHTDYVRKTAIEFWAVKHKLAVIMPEVGNSFYTDLPNGGAKYFTYVTEELPALLRKYFPLSEKREDNFICGLSMGGFGAAKCAFNCPEKYAAVGLMSTGPMSPLQLAEILKDRDHHFENIFGDVSLIPHSMNDIWYVLEEAVKNGGDLPKIYDCCGTEDFGYSGFCAFKEKAKEIGLEVTYAEGPGAHTWSFWNEYLPKIIDWLPLRDRNFEENCMRKRFAAN</sequence>
<dbReference type="InterPro" id="IPR029058">
    <property type="entry name" value="AB_hydrolase_fold"/>
</dbReference>
<evidence type="ECO:0000313" key="1">
    <source>
        <dbReference type="EMBL" id="MCQ4839651.1"/>
    </source>
</evidence>
<comment type="caution">
    <text evidence="1">The sequence shown here is derived from an EMBL/GenBank/DDBJ whole genome shotgun (WGS) entry which is preliminary data.</text>
</comment>
<organism evidence="1 2">
    <name type="scientific">Neglectibacter timonensis</name>
    <dbReference type="NCBI Taxonomy" id="1776382"/>
    <lineage>
        <taxon>Bacteria</taxon>
        <taxon>Bacillati</taxon>
        <taxon>Bacillota</taxon>
        <taxon>Clostridia</taxon>
        <taxon>Eubacteriales</taxon>
        <taxon>Oscillospiraceae</taxon>
        <taxon>Neglectibacter</taxon>
    </lineage>
</organism>